<proteinExistence type="predicted"/>
<evidence type="ECO:0000313" key="4">
    <source>
        <dbReference type="WBParaSite" id="EVEC_0001102501-mRNA-1"/>
    </source>
</evidence>
<dbReference type="GO" id="GO:0005819">
    <property type="term" value="C:spindle"/>
    <property type="evidence" value="ECO:0007669"/>
    <property type="project" value="TreeGrafter"/>
</dbReference>
<evidence type="ECO:0000259" key="1">
    <source>
        <dbReference type="Pfam" id="PF03399"/>
    </source>
</evidence>
<evidence type="ECO:0000313" key="2">
    <source>
        <dbReference type="EMBL" id="VDD95599.1"/>
    </source>
</evidence>
<protein>
    <submittedName>
        <fullName evidence="4">SAC3_GANP domain-containing protein</fullName>
    </submittedName>
</protein>
<dbReference type="PANTHER" id="PTHR12436:SF38">
    <property type="entry name" value="SAC3 DOMAIN-CONTAINING PROTEIN 1"/>
    <property type="match status" value="1"/>
</dbReference>
<dbReference type="EMBL" id="UXUI01010758">
    <property type="protein sequence ID" value="VDD95599.1"/>
    <property type="molecule type" value="Genomic_DNA"/>
</dbReference>
<sequence>MVISKVFVTRLFGKHCRSSSWPVAYEFIVDRLRAVRQDMIIQNTNSKERLLLLEAMIPFYIESQYRCETSGCHTYCRKLHYEQTKECFLQWKECTDGKNQTILACYFLYNAMQPWSIHQLYDYKKNFPATLFIHLKELILAFKMANVVRYFRILADLNGILLKYAGLLLVSQLRFNILSIYFSAYKCKGLVLPFDYLIRVLKLDMSSLKKCLSQMNVGMSDVGCYCSGINGERIVDVSQTHWCVIEIDYLSKIMDELR</sequence>
<evidence type="ECO:0000313" key="3">
    <source>
        <dbReference type="Proteomes" id="UP000274131"/>
    </source>
</evidence>
<dbReference type="STRING" id="51028.A0A0N4VJK4"/>
<dbReference type="Gene3D" id="1.25.40.990">
    <property type="match status" value="1"/>
</dbReference>
<dbReference type="AlphaFoldDB" id="A0A0N4VJK4"/>
<dbReference type="GO" id="GO:0005813">
    <property type="term" value="C:centrosome"/>
    <property type="evidence" value="ECO:0007669"/>
    <property type="project" value="TreeGrafter"/>
</dbReference>
<dbReference type="InterPro" id="IPR005062">
    <property type="entry name" value="SAC3/GANP/THP3_conserved"/>
</dbReference>
<dbReference type="Proteomes" id="UP000274131">
    <property type="component" value="Unassembled WGS sequence"/>
</dbReference>
<dbReference type="WBParaSite" id="EVEC_0001102501-mRNA-1">
    <property type="protein sequence ID" value="EVEC_0001102501-mRNA-1"/>
    <property type="gene ID" value="EVEC_0001102501"/>
</dbReference>
<name>A0A0N4VJK4_ENTVE</name>
<reference evidence="2 3" key="2">
    <citation type="submission" date="2018-10" db="EMBL/GenBank/DDBJ databases">
        <authorList>
            <consortium name="Pathogen Informatics"/>
        </authorList>
    </citation>
    <scope>NUCLEOTIDE SEQUENCE [LARGE SCALE GENOMIC DNA]</scope>
</reference>
<dbReference type="PANTHER" id="PTHR12436">
    <property type="entry name" value="80 KDA MCM3-ASSOCIATED PROTEIN"/>
    <property type="match status" value="1"/>
</dbReference>
<dbReference type="OrthoDB" id="264795at2759"/>
<dbReference type="InterPro" id="IPR045107">
    <property type="entry name" value="SAC3/GANP/THP3"/>
</dbReference>
<gene>
    <name evidence="2" type="ORF">EVEC_LOCUS10350</name>
</gene>
<organism evidence="4">
    <name type="scientific">Enterobius vermicularis</name>
    <name type="common">Human pinworm</name>
    <dbReference type="NCBI Taxonomy" id="51028"/>
    <lineage>
        <taxon>Eukaryota</taxon>
        <taxon>Metazoa</taxon>
        <taxon>Ecdysozoa</taxon>
        <taxon>Nematoda</taxon>
        <taxon>Chromadorea</taxon>
        <taxon>Rhabditida</taxon>
        <taxon>Spirurina</taxon>
        <taxon>Oxyuridomorpha</taxon>
        <taxon>Oxyuroidea</taxon>
        <taxon>Oxyuridae</taxon>
        <taxon>Enterobius</taxon>
    </lineage>
</organism>
<dbReference type="GO" id="GO:0051298">
    <property type="term" value="P:centrosome duplication"/>
    <property type="evidence" value="ECO:0007669"/>
    <property type="project" value="TreeGrafter"/>
</dbReference>
<keyword evidence="3" id="KW-1185">Reference proteome</keyword>
<feature type="domain" description="SAC3/GANP/THP3 conserved" evidence="1">
    <location>
        <begin position="19"/>
        <end position="218"/>
    </location>
</feature>
<dbReference type="Pfam" id="PF03399">
    <property type="entry name" value="SAC3_GANP"/>
    <property type="match status" value="1"/>
</dbReference>
<dbReference type="GO" id="GO:0005634">
    <property type="term" value="C:nucleus"/>
    <property type="evidence" value="ECO:0007669"/>
    <property type="project" value="TreeGrafter"/>
</dbReference>
<reference evidence="4" key="1">
    <citation type="submission" date="2017-02" db="UniProtKB">
        <authorList>
            <consortium name="WormBaseParasite"/>
        </authorList>
    </citation>
    <scope>IDENTIFICATION</scope>
</reference>
<accession>A0A0N4VJK4</accession>
<dbReference type="GO" id="GO:0051225">
    <property type="term" value="P:spindle assembly"/>
    <property type="evidence" value="ECO:0007669"/>
    <property type="project" value="TreeGrafter"/>
</dbReference>